<sequence>MERRNFMQAVLAGTAATGLMNAGAATADSAPVAGGERAYMAGLLQQMAEPVLSNMAQGKLKKNFPLELSPTWDGRDPGVAYLECFGRLIAGAAPWLALPDDGTAEGKTRHRLQQLALQSYTNSVDPKNPDYLLWKGPGQTLVDSAYFTNALMRAPKALWEPLDKVTKQRIIAEIKSLRRIEPPYINWLLFAAMNEAWLLSIGEEADPLRMNLAIRKINEWYVGDGWIKDGESFHFDYYCSYVMYPMLLEILEVLVRCKGPFWNAKPEELLAQALQRTQRYCEHLERFISPTGTYPPIGRSLTYRTAVFQPLGLLAWRKQLPASLPAGQVRAALHAVHQTVWSGPSNFTRDGFLNIGFVGHHPELGDWYSNNGSMYIASEGFLSLGLPENDAYWTAPAQDWTQKLAYSGRQFPKDYPVKY</sequence>
<dbReference type="PANTHER" id="PTHR35339:SF3">
    <property type="entry name" value="DUF2264 DOMAIN-CONTAINING PROTEIN"/>
    <property type="match status" value="1"/>
</dbReference>
<dbReference type="PANTHER" id="PTHR35339">
    <property type="entry name" value="LINALOOL DEHYDRATASE_ISOMERASE DOMAIN-CONTAINING PROTEIN"/>
    <property type="match status" value="1"/>
</dbReference>
<accession>A0A845G395</accession>
<evidence type="ECO:0000313" key="2">
    <source>
        <dbReference type="EMBL" id="MYM89123.1"/>
    </source>
</evidence>
<organism evidence="2 3">
    <name type="scientific">Duganella vulcania</name>
    <dbReference type="NCBI Taxonomy" id="2692166"/>
    <lineage>
        <taxon>Bacteria</taxon>
        <taxon>Pseudomonadati</taxon>
        <taxon>Pseudomonadota</taxon>
        <taxon>Betaproteobacteria</taxon>
        <taxon>Burkholderiales</taxon>
        <taxon>Oxalobacteraceae</taxon>
        <taxon>Telluria group</taxon>
        <taxon>Duganella</taxon>
    </lineage>
</organism>
<dbReference type="Proteomes" id="UP000470302">
    <property type="component" value="Unassembled WGS sequence"/>
</dbReference>
<reference evidence="2 3" key="1">
    <citation type="submission" date="2020-01" db="EMBL/GenBank/DDBJ databases">
        <title>Novel species isolated from a subtropical stream in China.</title>
        <authorList>
            <person name="Lu H."/>
        </authorList>
    </citation>
    <scope>NUCLEOTIDE SEQUENCE [LARGE SCALE GENOMIC DNA]</scope>
    <source>
        <strain evidence="2 3">FT82W</strain>
    </source>
</reference>
<comment type="caution">
    <text evidence="2">The sequence shown here is derived from an EMBL/GenBank/DDBJ whole genome shotgun (WGS) entry which is preliminary data.</text>
</comment>
<name>A0A845G395_9BURK</name>
<dbReference type="EMBL" id="WWCW01000064">
    <property type="protein sequence ID" value="MYM89123.1"/>
    <property type="molecule type" value="Genomic_DNA"/>
</dbReference>
<protein>
    <submittedName>
        <fullName evidence="2">DUF2264 domain-containing protein</fullName>
    </submittedName>
</protein>
<evidence type="ECO:0000313" key="3">
    <source>
        <dbReference type="Proteomes" id="UP000470302"/>
    </source>
</evidence>
<feature type="domain" description="DUF2264" evidence="1">
    <location>
        <begin position="37"/>
        <end position="400"/>
    </location>
</feature>
<dbReference type="RefSeq" id="WP_161098085.1">
    <property type="nucleotide sequence ID" value="NZ_WWCW01000064.1"/>
</dbReference>
<dbReference type="AlphaFoldDB" id="A0A845G395"/>
<proteinExistence type="predicted"/>
<dbReference type="InterPro" id="IPR049349">
    <property type="entry name" value="DUF2264_N"/>
</dbReference>
<evidence type="ECO:0000259" key="1">
    <source>
        <dbReference type="Pfam" id="PF10022"/>
    </source>
</evidence>
<dbReference type="Pfam" id="PF10022">
    <property type="entry name" value="DUF2264"/>
    <property type="match status" value="1"/>
</dbReference>
<dbReference type="InterPro" id="IPR016624">
    <property type="entry name" value="UCP014753"/>
</dbReference>
<gene>
    <name evidence="2" type="ORF">GTP91_18345</name>
</gene>
<dbReference type="PIRSF" id="PIRSF014753">
    <property type="entry name" value="UCP014753"/>
    <property type="match status" value="1"/>
</dbReference>